<dbReference type="InterPro" id="IPR013830">
    <property type="entry name" value="SGNH_hydro"/>
</dbReference>
<dbReference type="InterPro" id="IPR036514">
    <property type="entry name" value="SGNH_hydro_sf"/>
</dbReference>
<name>A0ABR9KKX7_9ACTN</name>
<dbReference type="RefSeq" id="WP_225958809.1">
    <property type="nucleotide sequence ID" value="NZ_BAAASY010000002.1"/>
</dbReference>
<comment type="caution">
    <text evidence="2">The sequence shown here is derived from an EMBL/GenBank/DDBJ whole genome shotgun (WGS) entry which is preliminary data.</text>
</comment>
<accession>A0ABR9KKX7</accession>
<dbReference type="CDD" id="cd01823">
    <property type="entry name" value="SEST_like"/>
    <property type="match status" value="1"/>
</dbReference>
<proteinExistence type="predicted"/>
<organism evidence="2 3">
    <name type="scientific">Nonomuraea africana</name>
    <dbReference type="NCBI Taxonomy" id="46171"/>
    <lineage>
        <taxon>Bacteria</taxon>
        <taxon>Bacillati</taxon>
        <taxon>Actinomycetota</taxon>
        <taxon>Actinomycetes</taxon>
        <taxon>Streptosporangiales</taxon>
        <taxon>Streptosporangiaceae</taxon>
        <taxon>Nonomuraea</taxon>
    </lineage>
</organism>
<protein>
    <submittedName>
        <fullName evidence="2">Lysophospholipase L1-like esterase</fullName>
    </submittedName>
</protein>
<keyword evidence="3" id="KW-1185">Reference proteome</keyword>
<reference evidence="2 3" key="1">
    <citation type="submission" date="2020-10" db="EMBL/GenBank/DDBJ databases">
        <title>Sequencing the genomes of 1000 actinobacteria strains.</title>
        <authorList>
            <person name="Klenk H.-P."/>
        </authorList>
    </citation>
    <scope>NUCLEOTIDE SEQUENCE [LARGE SCALE GENOMIC DNA]</scope>
    <source>
        <strain evidence="2 3">DSM 43748</strain>
    </source>
</reference>
<evidence type="ECO:0000259" key="1">
    <source>
        <dbReference type="Pfam" id="PF13472"/>
    </source>
</evidence>
<dbReference type="Proteomes" id="UP000661607">
    <property type="component" value="Unassembled WGS sequence"/>
</dbReference>
<feature type="domain" description="SGNH hydrolase-type esterase" evidence="1">
    <location>
        <begin position="83"/>
        <end position="322"/>
    </location>
</feature>
<dbReference type="InterPro" id="IPR037460">
    <property type="entry name" value="SEST-like"/>
</dbReference>
<dbReference type="SUPFAM" id="SSF52266">
    <property type="entry name" value="SGNH hydrolase"/>
    <property type="match status" value="1"/>
</dbReference>
<gene>
    <name evidence="2" type="ORF">H4W81_005448</name>
</gene>
<evidence type="ECO:0000313" key="3">
    <source>
        <dbReference type="Proteomes" id="UP000661607"/>
    </source>
</evidence>
<evidence type="ECO:0000313" key="2">
    <source>
        <dbReference type="EMBL" id="MBE1562669.1"/>
    </source>
</evidence>
<dbReference type="PANTHER" id="PTHR37981">
    <property type="entry name" value="LIPASE 2"/>
    <property type="match status" value="1"/>
</dbReference>
<sequence>MDGGAGEAGEAATVSPSPCTSSRQLRALIATAGPPALAWRFVAERDRMLRSTVVLSSAVLVALVGTPPVAAHRASAPGDVYVALGDSAAAGPLIPKQSLTQPGCLRSNRNYPALTAAALGVATFRDVSCSGATTADMYDGQVTPTGRVRPQLEAVTEDTTLVTLQIGGNDLKLTGLILKCLSLVPIVADPCADDEPEGGPNGWRARIDTLAPKLDRLIRRVAEQAPRARIFVVGYATYLPQGGCYPRVPVLGEDATWVQGLISRVNRVLADQAAASGASYIDLETPSAGHDVCAARGVRWMEGYVPTAPAMPFHPNAAGMRAFADVVTAAIGDGDVRDSL</sequence>
<dbReference type="Pfam" id="PF13472">
    <property type="entry name" value="Lipase_GDSL_2"/>
    <property type="match status" value="1"/>
</dbReference>
<dbReference type="Gene3D" id="3.40.50.1110">
    <property type="entry name" value="SGNH hydrolase"/>
    <property type="match status" value="1"/>
</dbReference>
<dbReference type="PANTHER" id="PTHR37981:SF1">
    <property type="entry name" value="SGNH HYDROLASE-TYPE ESTERASE DOMAIN-CONTAINING PROTEIN"/>
    <property type="match status" value="1"/>
</dbReference>
<dbReference type="EMBL" id="JADBEF010000001">
    <property type="protein sequence ID" value="MBE1562669.1"/>
    <property type="molecule type" value="Genomic_DNA"/>
</dbReference>